<accession>A0A3R9LL46</accession>
<dbReference type="RefSeq" id="WP_125421589.1">
    <property type="nucleotide sequence ID" value="NZ_RMVK01000002.1"/>
</dbReference>
<dbReference type="Proteomes" id="UP000267979">
    <property type="component" value="Unassembled WGS sequence"/>
</dbReference>
<evidence type="ECO:0000313" key="3">
    <source>
        <dbReference type="Proteomes" id="UP000267979"/>
    </source>
</evidence>
<feature type="compositionally biased region" description="Basic and acidic residues" evidence="1">
    <location>
        <begin position="20"/>
        <end position="37"/>
    </location>
</feature>
<name>A0A3R9LL46_STROR</name>
<comment type="caution">
    <text evidence="2">The sequence shown here is derived from an EMBL/GenBank/DDBJ whole genome shotgun (WGS) entry which is preliminary data.</text>
</comment>
<evidence type="ECO:0000313" key="2">
    <source>
        <dbReference type="EMBL" id="RSK18361.1"/>
    </source>
</evidence>
<protein>
    <submittedName>
        <fullName evidence="2">Uncharacterized protein</fullName>
    </submittedName>
</protein>
<feature type="region of interest" description="Disordered" evidence="1">
    <location>
        <begin position="1"/>
        <end position="37"/>
    </location>
</feature>
<dbReference type="EMBL" id="RMVK01000002">
    <property type="protein sequence ID" value="RSK18361.1"/>
    <property type="molecule type" value="Genomic_DNA"/>
</dbReference>
<dbReference type="AlphaFoldDB" id="A0A3R9LL46"/>
<feature type="compositionally biased region" description="Basic residues" evidence="1">
    <location>
        <begin position="1"/>
        <end position="10"/>
    </location>
</feature>
<organism evidence="2 3">
    <name type="scientific">Streptococcus oralis</name>
    <dbReference type="NCBI Taxonomy" id="1303"/>
    <lineage>
        <taxon>Bacteria</taxon>
        <taxon>Bacillati</taxon>
        <taxon>Bacillota</taxon>
        <taxon>Bacilli</taxon>
        <taxon>Lactobacillales</taxon>
        <taxon>Streptococcaceae</taxon>
        <taxon>Streptococcus</taxon>
    </lineage>
</organism>
<evidence type="ECO:0000256" key="1">
    <source>
        <dbReference type="SAM" id="MobiDB-lite"/>
    </source>
</evidence>
<sequence>MVRRPKRNKRDGKVVKRPPLSREEIEEKERQKEDRELRKKELLESQKQNENFIKSCFSVSPAYWGIDNCVVSILSPKVTYDPNVFDEQIFKDTASIDYNSQGELIKITIQSVDLGKVTISLKEVGYRKRYIAIQLNGPSPNFQTTGIEGIKLRLKEVLHKLERDYKIKTKYNPNSVRFKKIELAFTIAFDKLPSLQTRQLLISSLAEEEKNIDLKNHRTSKNTDKFSMVSIEINKKEKHIFYNKIEKAKKNKQVRKTNSSLKNLEVFRYEIELTSSRIAEQLYSHYLAQLTDEMIIQYLEILISDGVFRYIEIIIDATIKCEKMLKKIYKKSNPQFYTTELLLFIHDQLSNTTVSDLIDEDIIAFLPIGFLKTNKGETKRRILKRFQYQEVNTGTKHELGKMTSWLVLEIIRVMFHSLEESKKYGLGTRRKPSTTFYKTFPLKTYSLEKRNKIFNETITENTKEKLEDKMLKRILKRFRDGIKI</sequence>
<gene>
    <name evidence="2" type="ORF">D8844_02175</name>
</gene>
<reference evidence="2 3" key="1">
    <citation type="submission" date="2018-11" db="EMBL/GenBank/DDBJ databases">
        <title>Species Designations Belie Phenotypic and Genotypic Heterogeneity in Oral Streptococci.</title>
        <authorList>
            <person name="Velsko I."/>
        </authorList>
    </citation>
    <scope>NUCLEOTIDE SEQUENCE [LARGE SCALE GENOMIC DNA]</scope>
    <source>
        <strain evidence="2 3">BCC52</strain>
    </source>
</reference>
<proteinExistence type="predicted"/>